<feature type="region of interest" description="Disordered" evidence="1">
    <location>
        <begin position="1"/>
        <end position="52"/>
    </location>
</feature>
<feature type="compositionally biased region" description="Gly residues" evidence="1">
    <location>
        <begin position="162"/>
        <end position="171"/>
    </location>
</feature>
<dbReference type="EMBL" id="JPKY01000227">
    <property type="protein sequence ID" value="KFH40343.1"/>
    <property type="molecule type" value="Genomic_DNA"/>
</dbReference>
<gene>
    <name evidence="2" type="ORF">ACRE_089890</name>
</gene>
<comment type="caution">
    <text evidence="2">The sequence shown here is derived from an EMBL/GenBank/DDBJ whole genome shotgun (WGS) entry which is preliminary data.</text>
</comment>
<dbReference type="Proteomes" id="UP000029964">
    <property type="component" value="Unassembled WGS sequence"/>
</dbReference>
<protein>
    <submittedName>
        <fullName evidence="2">Uncharacterized protein</fullName>
    </submittedName>
</protein>
<evidence type="ECO:0000313" key="3">
    <source>
        <dbReference type="Proteomes" id="UP000029964"/>
    </source>
</evidence>
<evidence type="ECO:0000313" key="2">
    <source>
        <dbReference type="EMBL" id="KFH40343.1"/>
    </source>
</evidence>
<proteinExistence type="predicted"/>
<dbReference type="AlphaFoldDB" id="A0A086STB1"/>
<reference evidence="3" key="1">
    <citation type="journal article" date="2014" name="Genome Announc.">
        <title>Genome sequence and annotation of Acremonium chrysogenum, producer of the beta-lactam antibiotic cephalosporin C.</title>
        <authorList>
            <person name="Terfehr D."/>
            <person name="Dahlmann T.A."/>
            <person name="Specht T."/>
            <person name="Zadra I."/>
            <person name="Kuernsteiner H."/>
            <person name="Kueck U."/>
        </authorList>
    </citation>
    <scope>NUCLEOTIDE SEQUENCE [LARGE SCALE GENOMIC DNA]</scope>
    <source>
        <strain evidence="3">ATCC 11550 / CBS 779.69 / DSM 880 / IAM 14645 / JCM 23072 / IMI 49137</strain>
    </source>
</reference>
<sequence>MSGADEKSSSGVNGGRPLAPPKTHNTSDSPKAPGSDAAATSSPVFPPIVGDGKTASLRDIQLRPHADDELYAALNSDSDESGLVRVLYACEFQLIYYDEQTDVEEERPTTPPPISTASPKRGPGWPRGSGGKRRPEESSGAASGRGRGRPPGSRGGRKPGRPRGGGNGNGR</sequence>
<accession>A0A086STB1</accession>
<keyword evidence="3" id="KW-1185">Reference proteome</keyword>
<evidence type="ECO:0000256" key="1">
    <source>
        <dbReference type="SAM" id="MobiDB-lite"/>
    </source>
</evidence>
<name>A0A086STB1_HAPC1</name>
<organism evidence="2 3">
    <name type="scientific">Hapsidospora chrysogenum (strain ATCC 11550 / CBS 779.69 / DSM 880 / IAM 14645 / JCM 23072 / IMI 49137)</name>
    <name type="common">Acremonium chrysogenum</name>
    <dbReference type="NCBI Taxonomy" id="857340"/>
    <lineage>
        <taxon>Eukaryota</taxon>
        <taxon>Fungi</taxon>
        <taxon>Dikarya</taxon>
        <taxon>Ascomycota</taxon>
        <taxon>Pezizomycotina</taxon>
        <taxon>Sordariomycetes</taxon>
        <taxon>Hypocreomycetidae</taxon>
        <taxon>Hypocreales</taxon>
        <taxon>Bionectriaceae</taxon>
        <taxon>Hapsidospora</taxon>
    </lineage>
</organism>
<dbReference type="HOGENOM" id="CLU_1562426_0_0_1"/>
<feature type="region of interest" description="Disordered" evidence="1">
    <location>
        <begin position="99"/>
        <end position="171"/>
    </location>
</feature>